<protein>
    <submittedName>
        <fullName evidence="3">OmpW family protein</fullName>
    </submittedName>
</protein>
<dbReference type="AlphaFoldDB" id="A0A9X0XDJ5"/>
<dbReference type="InterPro" id="IPR005618">
    <property type="entry name" value="OMPW"/>
</dbReference>
<gene>
    <name evidence="3" type="ORF">JI742_02865</name>
</gene>
<dbReference type="EMBL" id="JAERRA010000001">
    <property type="protein sequence ID" value="MBL0718822.1"/>
    <property type="molecule type" value="Genomic_DNA"/>
</dbReference>
<dbReference type="GO" id="GO:0009279">
    <property type="term" value="C:cell outer membrane"/>
    <property type="evidence" value="ECO:0007669"/>
    <property type="project" value="UniProtKB-SubCell"/>
</dbReference>
<feature type="signal peptide" evidence="2">
    <location>
        <begin position="1"/>
        <end position="34"/>
    </location>
</feature>
<evidence type="ECO:0000256" key="2">
    <source>
        <dbReference type="SAM" id="SignalP"/>
    </source>
</evidence>
<dbReference type="Pfam" id="PF03922">
    <property type="entry name" value="OmpW"/>
    <property type="match status" value="1"/>
</dbReference>
<dbReference type="SUPFAM" id="SSF56925">
    <property type="entry name" value="OMPA-like"/>
    <property type="match status" value="1"/>
</dbReference>
<comment type="caution">
    <text evidence="3">The sequence shown here is derived from an EMBL/GenBank/DDBJ whole genome shotgun (WGS) entry which is preliminary data.</text>
</comment>
<comment type="subcellular location">
    <subcellularLocation>
        <location evidence="1">Cell outer membrane</location>
    </subcellularLocation>
</comment>
<proteinExistence type="predicted"/>
<reference evidence="3 4" key="1">
    <citation type="submission" date="2021-01" db="EMBL/GenBank/DDBJ databases">
        <title>Piscinibacter sp. Jin2 Genome sequencing and assembly.</title>
        <authorList>
            <person name="Kim I."/>
        </authorList>
    </citation>
    <scope>NUCLEOTIDE SEQUENCE [LARGE SCALE GENOMIC DNA]</scope>
    <source>
        <strain evidence="3 4">Jin2</strain>
    </source>
</reference>
<keyword evidence="4" id="KW-1185">Reference proteome</keyword>
<dbReference type="PANTHER" id="PTHR36920">
    <property type="match status" value="1"/>
</dbReference>
<dbReference type="Proteomes" id="UP000643207">
    <property type="component" value="Unassembled WGS sequence"/>
</dbReference>
<sequence length="211" mass="22465">MSRPACLSRPSRPQALLALLLAASAGLSALPAAAAPAEAGDWIVRARAARLDPRNHDSTGLDLSINARWLPELDITRFLTPNWAVELVLTTPQKQHLRSAGSDIGSLRHLPPVLSLQYHLSGLAGWRPYVGAGLNFTRFSSVELPAGVKIDRSSVGPALGAGVDLPLGGGWLLNLDVKKVWLDTEVSAGGARLGTLNVDPMLWSVGFGRRF</sequence>
<name>A0A9X0XDJ5_9BURK</name>
<evidence type="ECO:0000313" key="4">
    <source>
        <dbReference type="Proteomes" id="UP000643207"/>
    </source>
</evidence>
<keyword evidence="2" id="KW-0732">Signal</keyword>
<evidence type="ECO:0000313" key="3">
    <source>
        <dbReference type="EMBL" id="MBL0718822.1"/>
    </source>
</evidence>
<feature type="chain" id="PRO_5040818722" evidence="2">
    <location>
        <begin position="35"/>
        <end position="211"/>
    </location>
</feature>
<organism evidence="3 4">
    <name type="scientific">Aquariibacter lacus</name>
    <dbReference type="NCBI Taxonomy" id="2801332"/>
    <lineage>
        <taxon>Bacteria</taxon>
        <taxon>Pseudomonadati</taxon>
        <taxon>Pseudomonadota</taxon>
        <taxon>Betaproteobacteria</taxon>
        <taxon>Burkholderiales</taxon>
        <taxon>Sphaerotilaceae</taxon>
        <taxon>Aquariibacter</taxon>
    </lineage>
</organism>
<dbReference type="InterPro" id="IPR011250">
    <property type="entry name" value="OMP/PagP_B-barrel"/>
</dbReference>
<accession>A0A9X0XDJ5</accession>
<dbReference type="PANTHER" id="PTHR36920:SF1">
    <property type="entry name" value="OUTER MEMBRANE PROTEIN W"/>
    <property type="match status" value="1"/>
</dbReference>
<dbReference type="GO" id="GO:0055085">
    <property type="term" value="P:transmembrane transport"/>
    <property type="evidence" value="ECO:0007669"/>
    <property type="project" value="TreeGrafter"/>
</dbReference>
<dbReference type="Gene3D" id="2.40.160.20">
    <property type="match status" value="1"/>
</dbReference>
<dbReference type="RefSeq" id="WP_201823843.1">
    <property type="nucleotide sequence ID" value="NZ_JAERRA010000001.1"/>
</dbReference>
<evidence type="ECO:0000256" key="1">
    <source>
        <dbReference type="ARBA" id="ARBA00004442"/>
    </source>
</evidence>